<organism evidence="2 3">
    <name type="scientific">Denitromonas halophila</name>
    <dbReference type="NCBI Taxonomy" id="1629404"/>
    <lineage>
        <taxon>Bacteria</taxon>
        <taxon>Pseudomonadati</taxon>
        <taxon>Pseudomonadota</taxon>
        <taxon>Betaproteobacteria</taxon>
        <taxon>Rhodocyclales</taxon>
        <taxon>Zoogloeaceae</taxon>
        <taxon>Denitromonas</taxon>
    </lineage>
</organism>
<reference evidence="2 3" key="1">
    <citation type="submission" date="2019-07" db="EMBL/GenBank/DDBJ databases">
        <title>The pathways for chlorine oxyanion respiration interact through the shared metabolite chlorate.</title>
        <authorList>
            <person name="Barnum T.P."/>
            <person name="Cheng Y."/>
            <person name="Hill K.A."/>
            <person name="Lucas L.N."/>
            <person name="Carlson H.K."/>
            <person name="Coates J.D."/>
        </authorList>
    </citation>
    <scope>NUCLEOTIDE SEQUENCE [LARGE SCALE GENOMIC DNA]</scope>
    <source>
        <strain evidence="2 3">SFB-1</strain>
    </source>
</reference>
<name>A0A557R359_9RHOO</name>
<keyword evidence="1" id="KW-0472">Membrane</keyword>
<feature type="transmembrane region" description="Helical" evidence="1">
    <location>
        <begin position="123"/>
        <end position="140"/>
    </location>
</feature>
<feature type="transmembrane region" description="Helical" evidence="1">
    <location>
        <begin position="146"/>
        <end position="167"/>
    </location>
</feature>
<feature type="transmembrane region" description="Helical" evidence="1">
    <location>
        <begin position="32"/>
        <end position="50"/>
    </location>
</feature>
<proteinExistence type="predicted"/>
<comment type="caution">
    <text evidence="2">The sequence shown here is derived from an EMBL/GenBank/DDBJ whole genome shotgun (WGS) entry which is preliminary data.</text>
</comment>
<accession>A0A557R359</accession>
<dbReference type="AlphaFoldDB" id="A0A557R359"/>
<feature type="transmembrane region" description="Helical" evidence="1">
    <location>
        <begin position="7"/>
        <end position="26"/>
    </location>
</feature>
<evidence type="ECO:0000256" key="1">
    <source>
        <dbReference type="SAM" id="Phobius"/>
    </source>
</evidence>
<dbReference type="EMBL" id="VMNI01000009">
    <property type="protein sequence ID" value="TVO76390.1"/>
    <property type="molecule type" value="Genomic_DNA"/>
</dbReference>
<keyword evidence="1" id="KW-0812">Transmembrane</keyword>
<evidence type="ECO:0000313" key="3">
    <source>
        <dbReference type="Proteomes" id="UP000318349"/>
    </source>
</evidence>
<dbReference type="Proteomes" id="UP000318349">
    <property type="component" value="Unassembled WGS sequence"/>
</dbReference>
<gene>
    <name evidence="2" type="ORF">FHP89_10930</name>
</gene>
<sequence>MRLIGFIGILALLAIAIFGIVISIQAGDLKGIGLMLLMIGMLGLFANMLWRGAQISRSLDSSERLAEGWAGESVSPFFRDQIAKSIEGHVLIVGTAASITMAVATQTLPATSIFWSEKAARHTALFGFWPLLAFVFYVRICGPHFVTSWPKVMTMLAVVAFPFLITYA</sequence>
<protein>
    <submittedName>
        <fullName evidence="2">Uncharacterized protein</fullName>
    </submittedName>
</protein>
<evidence type="ECO:0000313" key="2">
    <source>
        <dbReference type="EMBL" id="TVO76390.1"/>
    </source>
</evidence>
<keyword evidence="1" id="KW-1133">Transmembrane helix</keyword>